<comment type="catalytic activity">
    <reaction evidence="14">
        <text>(9Z)-octadecenoyl-CoA + H2O = (9Z)-octadecenoate + CoA + H(+)</text>
        <dbReference type="Rhea" id="RHEA:40139"/>
        <dbReference type="ChEBI" id="CHEBI:15377"/>
        <dbReference type="ChEBI" id="CHEBI:15378"/>
        <dbReference type="ChEBI" id="CHEBI:30823"/>
        <dbReference type="ChEBI" id="CHEBI:57287"/>
        <dbReference type="ChEBI" id="CHEBI:57387"/>
    </reaction>
    <physiologicalReaction direction="left-to-right" evidence="14">
        <dbReference type="Rhea" id="RHEA:40140"/>
    </physiologicalReaction>
</comment>
<evidence type="ECO:0000313" key="26">
    <source>
        <dbReference type="Proteomes" id="UP000320095"/>
    </source>
</evidence>
<dbReference type="RefSeq" id="WP_140687235.1">
    <property type="nucleotide sequence ID" value="NZ_RCZG01000001.1"/>
</dbReference>
<evidence type="ECO:0000256" key="1">
    <source>
        <dbReference type="ARBA" id="ARBA00004170"/>
    </source>
</evidence>
<dbReference type="CDD" id="cd03443">
    <property type="entry name" value="PaaI_thioesterase"/>
    <property type="match status" value="1"/>
</dbReference>
<protein>
    <recommendedName>
        <fullName evidence="17">Acyl-coenzyme A thioesterase THEM4</fullName>
        <ecNumber evidence="16">3.1.2.2</ecNumber>
    </recommendedName>
    <alternativeName>
        <fullName evidence="18">Thioesterase superfamily member 4</fullName>
    </alternativeName>
</protein>
<dbReference type="InterPro" id="IPR052365">
    <property type="entry name" value="THEM4/THEM5_acyl-CoA_thioest"/>
</dbReference>
<dbReference type="GO" id="GO:0006631">
    <property type="term" value="P:fatty acid metabolic process"/>
    <property type="evidence" value="ECO:0007669"/>
    <property type="project" value="UniProtKB-KW"/>
</dbReference>
<dbReference type="InterPro" id="IPR006683">
    <property type="entry name" value="Thioestr_dom"/>
</dbReference>
<keyword evidence="12" id="KW-0966">Cell projection</keyword>
<dbReference type="EMBL" id="RCZG01000001">
    <property type="protein sequence ID" value="TPG36555.1"/>
    <property type="molecule type" value="Genomic_DNA"/>
</dbReference>
<evidence type="ECO:0000256" key="13">
    <source>
        <dbReference type="ARBA" id="ARBA00035852"/>
    </source>
</evidence>
<evidence type="ECO:0000256" key="10">
    <source>
        <dbReference type="ARBA" id="ARBA00023098"/>
    </source>
</evidence>
<comment type="catalytic activity">
    <reaction evidence="20">
        <text>hexadecanoyl-CoA + H2O = hexadecanoate + CoA + H(+)</text>
        <dbReference type="Rhea" id="RHEA:16645"/>
        <dbReference type="ChEBI" id="CHEBI:7896"/>
        <dbReference type="ChEBI" id="CHEBI:15377"/>
        <dbReference type="ChEBI" id="CHEBI:15378"/>
        <dbReference type="ChEBI" id="CHEBI:57287"/>
        <dbReference type="ChEBI" id="CHEBI:57379"/>
        <dbReference type="EC" id="3.1.2.2"/>
    </reaction>
    <physiologicalReaction direction="left-to-right" evidence="20">
        <dbReference type="Rhea" id="RHEA:16646"/>
    </physiologicalReaction>
</comment>
<evidence type="ECO:0000256" key="16">
    <source>
        <dbReference type="ARBA" id="ARBA00038848"/>
    </source>
</evidence>
<dbReference type="PANTHER" id="PTHR12418">
    <property type="entry name" value="ACYL-COENZYME A THIOESTERASE THEM4"/>
    <property type="match status" value="1"/>
</dbReference>
<comment type="catalytic activity">
    <reaction evidence="22">
        <text>dodecanoyl-CoA + H2O = dodecanoate + CoA + H(+)</text>
        <dbReference type="Rhea" id="RHEA:30135"/>
        <dbReference type="ChEBI" id="CHEBI:15377"/>
        <dbReference type="ChEBI" id="CHEBI:15378"/>
        <dbReference type="ChEBI" id="CHEBI:18262"/>
        <dbReference type="ChEBI" id="CHEBI:57287"/>
        <dbReference type="ChEBI" id="CHEBI:57375"/>
    </reaction>
    <physiologicalReaction direction="left-to-right" evidence="22">
        <dbReference type="Rhea" id="RHEA:30136"/>
    </physiologicalReaction>
</comment>
<evidence type="ECO:0000256" key="21">
    <source>
        <dbReference type="ARBA" id="ARBA00047969"/>
    </source>
</evidence>
<keyword evidence="8" id="KW-0276">Fatty acid metabolism</keyword>
<dbReference type="SUPFAM" id="SSF54637">
    <property type="entry name" value="Thioesterase/thiol ester dehydrase-isomerase"/>
    <property type="match status" value="1"/>
</dbReference>
<keyword evidence="26" id="KW-1185">Reference proteome</keyword>
<evidence type="ECO:0000256" key="5">
    <source>
        <dbReference type="ARBA" id="ARBA00022490"/>
    </source>
</evidence>
<dbReference type="AlphaFoldDB" id="A0A502EFQ4"/>
<comment type="catalytic activity">
    <reaction evidence="23">
        <text>tetradecanoyl-CoA + H2O = tetradecanoate + CoA + H(+)</text>
        <dbReference type="Rhea" id="RHEA:40119"/>
        <dbReference type="ChEBI" id="CHEBI:15377"/>
        <dbReference type="ChEBI" id="CHEBI:15378"/>
        <dbReference type="ChEBI" id="CHEBI:30807"/>
        <dbReference type="ChEBI" id="CHEBI:57287"/>
        <dbReference type="ChEBI" id="CHEBI:57385"/>
    </reaction>
    <physiologicalReaction direction="left-to-right" evidence="23">
        <dbReference type="Rhea" id="RHEA:40120"/>
    </physiologicalReaction>
</comment>
<keyword evidence="6" id="KW-0053">Apoptosis</keyword>
<evidence type="ECO:0000256" key="6">
    <source>
        <dbReference type="ARBA" id="ARBA00022703"/>
    </source>
</evidence>
<reference evidence="25 26" key="1">
    <citation type="journal article" date="2019" name="Environ. Microbiol.">
        <title>Species interactions and distinct microbial communities in high Arctic permafrost affected cryosols are associated with the CH4 and CO2 gas fluxes.</title>
        <authorList>
            <person name="Altshuler I."/>
            <person name="Hamel J."/>
            <person name="Turney S."/>
            <person name="Magnuson E."/>
            <person name="Levesque R."/>
            <person name="Greer C."/>
            <person name="Whyte L.G."/>
        </authorList>
    </citation>
    <scope>NUCLEOTIDE SEQUENCE [LARGE SCALE GENOMIC DNA]</scope>
    <source>
        <strain evidence="25 26">S5.20</strain>
    </source>
</reference>
<comment type="catalytic activity">
    <reaction evidence="13">
        <text>(5Z,8Z,11Z,14Z)-eicosatetraenoyl-CoA + H2O = (5Z,8Z,11Z,14Z)-eicosatetraenoate + CoA + H(+)</text>
        <dbReference type="Rhea" id="RHEA:40151"/>
        <dbReference type="ChEBI" id="CHEBI:15377"/>
        <dbReference type="ChEBI" id="CHEBI:15378"/>
        <dbReference type="ChEBI" id="CHEBI:32395"/>
        <dbReference type="ChEBI" id="CHEBI:57287"/>
        <dbReference type="ChEBI" id="CHEBI:57368"/>
    </reaction>
    <physiologicalReaction direction="left-to-right" evidence="13">
        <dbReference type="Rhea" id="RHEA:40152"/>
    </physiologicalReaction>
</comment>
<dbReference type="GO" id="GO:0016020">
    <property type="term" value="C:membrane"/>
    <property type="evidence" value="ECO:0007669"/>
    <property type="project" value="UniProtKB-SubCell"/>
</dbReference>
<evidence type="ECO:0000256" key="11">
    <source>
        <dbReference type="ARBA" id="ARBA00023136"/>
    </source>
</evidence>
<feature type="domain" description="Thioesterase" evidence="24">
    <location>
        <begin position="68"/>
        <end position="133"/>
    </location>
</feature>
<keyword evidence="11" id="KW-0472">Membrane</keyword>
<comment type="similarity">
    <text evidence="15">Belongs to the THEM4/THEM5 thioesterase family.</text>
</comment>
<evidence type="ECO:0000256" key="12">
    <source>
        <dbReference type="ARBA" id="ARBA00023273"/>
    </source>
</evidence>
<evidence type="ECO:0000256" key="3">
    <source>
        <dbReference type="ARBA" id="ARBA00004632"/>
    </source>
</evidence>
<dbReference type="Gene3D" id="3.10.129.10">
    <property type="entry name" value="Hotdog Thioesterase"/>
    <property type="match status" value="1"/>
</dbReference>
<evidence type="ECO:0000256" key="20">
    <source>
        <dbReference type="ARBA" id="ARBA00047734"/>
    </source>
</evidence>
<evidence type="ECO:0000256" key="22">
    <source>
        <dbReference type="ARBA" id="ARBA00048074"/>
    </source>
</evidence>
<proteinExistence type="inferred from homology"/>
<dbReference type="OrthoDB" id="5505920at2"/>
<keyword evidence="5" id="KW-0963">Cytoplasm</keyword>
<evidence type="ECO:0000256" key="23">
    <source>
        <dbReference type="ARBA" id="ARBA00048180"/>
    </source>
</evidence>
<evidence type="ECO:0000256" key="4">
    <source>
        <dbReference type="ARBA" id="ARBA00022475"/>
    </source>
</evidence>
<evidence type="ECO:0000313" key="25">
    <source>
        <dbReference type="EMBL" id="TPG36555.1"/>
    </source>
</evidence>
<evidence type="ECO:0000256" key="17">
    <source>
        <dbReference type="ARBA" id="ARBA00040123"/>
    </source>
</evidence>
<evidence type="ECO:0000256" key="19">
    <source>
        <dbReference type="ARBA" id="ARBA00047588"/>
    </source>
</evidence>
<evidence type="ECO:0000256" key="14">
    <source>
        <dbReference type="ARBA" id="ARBA00037002"/>
    </source>
</evidence>
<dbReference type="Pfam" id="PF03061">
    <property type="entry name" value="4HBT"/>
    <property type="match status" value="1"/>
</dbReference>
<organism evidence="25 26">
    <name type="scientific">Mycolicibacterium hodleri</name>
    <dbReference type="NCBI Taxonomy" id="49897"/>
    <lineage>
        <taxon>Bacteria</taxon>
        <taxon>Bacillati</taxon>
        <taxon>Actinomycetota</taxon>
        <taxon>Actinomycetes</taxon>
        <taxon>Mycobacteriales</taxon>
        <taxon>Mycobacteriaceae</taxon>
        <taxon>Mycolicibacterium</taxon>
    </lineage>
</organism>
<name>A0A502EFQ4_9MYCO</name>
<dbReference type="Proteomes" id="UP000320095">
    <property type="component" value="Unassembled WGS sequence"/>
</dbReference>
<comment type="caution">
    <text evidence="25">The sequence shown here is derived from an EMBL/GenBank/DDBJ whole genome shotgun (WGS) entry which is preliminary data.</text>
</comment>
<evidence type="ECO:0000259" key="24">
    <source>
        <dbReference type="Pfam" id="PF03061"/>
    </source>
</evidence>
<evidence type="ECO:0000256" key="15">
    <source>
        <dbReference type="ARBA" id="ARBA00038456"/>
    </source>
</evidence>
<evidence type="ECO:0000256" key="18">
    <source>
        <dbReference type="ARBA" id="ARBA00043210"/>
    </source>
</evidence>
<comment type="subcellular location">
    <subcellularLocation>
        <location evidence="3">Cell projection</location>
        <location evidence="3">Ruffle membrane</location>
    </subcellularLocation>
    <subcellularLocation>
        <location evidence="2">Cytoplasm</location>
    </subcellularLocation>
    <subcellularLocation>
        <location evidence="1">Membrane</location>
        <topology evidence="1">Peripheral membrane protein</topology>
    </subcellularLocation>
</comment>
<dbReference type="GO" id="GO:0016787">
    <property type="term" value="F:hydrolase activity"/>
    <property type="evidence" value="ECO:0007669"/>
    <property type="project" value="UniProtKB-KW"/>
</dbReference>
<evidence type="ECO:0000256" key="7">
    <source>
        <dbReference type="ARBA" id="ARBA00022801"/>
    </source>
</evidence>
<keyword evidence="7" id="KW-0378">Hydrolase</keyword>
<evidence type="ECO:0000256" key="9">
    <source>
        <dbReference type="ARBA" id="ARBA00022946"/>
    </source>
</evidence>
<comment type="catalytic activity">
    <reaction evidence="21">
        <text>decanoyl-CoA + H2O = decanoate + CoA + H(+)</text>
        <dbReference type="Rhea" id="RHEA:40059"/>
        <dbReference type="ChEBI" id="CHEBI:15377"/>
        <dbReference type="ChEBI" id="CHEBI:15378"/>
        <dbReference type="ChEBI" id="CHEBI:27689"/>
        <dbReference type="ChEBI" id="CHEBI:57287"/>
        <dbReference type="ChEBI" id="CHEBI:61430"/>
    </reaction>
    <physiologicalReaction direction="left-to-right" evidence="21">
        <dbReference type="Rhea" id="RHEA:40060"/>
    </physiologicalReaction>
</comment>
<dbReference type="PANTHER" id="PTHR12418:SF19">
    <property type="entry name" value="ACYL-COENZYME A THIOESTERASE THEM4"/>
    <property type="match status" value="1"/>
</dbReference>
<keyword evidence="9" id="KW-0809">Transit peptide</keyword>
<sequence>MTQDDADLLAWIGSDSIGRPMSDGGVTLCGACRPSRECRLGVGREWLADDDVAHFEVTCPRDQEGGPNVAHGGWTAATMDEMLGHVPLLHEQMTVTATLTVNFKKPVPVERPLVARAWIDKIDGSKWFISGELLLLPSRSVLATATGIWIARDPSHFARHEKWLAEQGTGEG</sequence>
<keyword evidence="10" id="KW-0443">Lipid metabolism</keyword>
<dbReference type="InterPro" id="IPR029069">
    <property type="entry name" value="HotDog_dom_sf"/>
</dbReference>
<keyword evidence="4" id="KW-1003">Cell membrane</keyword>
<evidence type="ECO:0000256" key="8">
    <source>
        <dbReference type="ARBA" id="ARBA00022832"/>
    </source>
</evidence>
<dbReference type="EC" id="3.1.2.2" evidence="16"/>
<dbReference type="GO" id="GO:0005737">
    <property type="term" value="C:cytoplasm"/>
    <property type="evidence" value="ECO:0007669"/>
    <property type="project" value="UniProtKB-SubCell"/>
</dbReference>
<accession>A0A502EFQ4</accession>
<comment type="catalytic activity">
    <reaction evidence="19">
        <text>octanoyl-CoA + H2O = octanoate + CoA + H(+)</text>
        <dbReference type="Rhea" id="RHEA:30143"/>
        <dbReference type="ChEBI" id="CHEBI:15377"/>
        <dbReference type="ChEBI" id="CHEBI:15378"/>
        <dbReference type="ChEBI" id="CHEBI:25646"/>
        <dbReference type="ChEBI" id="CHEBI:57287"/>
        <dbReference type="ChEBI" id="CHEBI:57386"/>
    </reaction>
    <physiologicalReaction direction="left-to-right" evidence="19">
        <dbReference type="Rhea" id="RHEA:30144"/>
    </physiologicalReaction>
</comment>
<evidence type="ECO:0000256" key="2">
    <source>
        <dbReference type="ARBA" id="ARBA00004496"/>
    </source>
</evidence>
<gene>
    <name evidence="25" type="ORF">EAH80_00875</name>
</gene>